<gene>
    <name evidence="1" type="ORF">MNBD_GAMMA09-2515</name>
</gene>
<dbReference type="Gene3D" id="3.40.50.720">
    <property type="entry name" value="NAD(P)-binding Rossmann-like Domain"/>
    <property type="match status" value="1"/>
</dbReference>
<protein>
    <recommendedName>
        <fullName evidence="2">NAD-dependent epimerase/dehydratase domain-containing protein</fullName>
    </recommendedName>
</protein>
<sequence>MAACRQPSKLLALFRGEVRAGDLRDPDYLDRVLTGIDIICHTAGRSSFENTGKNRHQSYLEPSIDLINRAVEWRVKRVVNLSSIFVASTAHRNYADAKGSPRSYWPMINSIIAVEDYLRNYQTRCQFVNLRAAIFSGKRLNIGLLPLLLARNMRSGLPYINGKSGFFPLVDGQDIGQAFARAALAPLDGTYNSFNISGPDTPSQAEVMQFIAQQLGHSPLQVGLPAALTSTILWTRGKLQKQASQPLFTSAMLDALKTPVIDNISTVKALGYDPKISWQATLLDTLENHKNHSLNYDLSKPDRALNIR</sequence>
<dbReference type="AlphaFoldDB" id="A0A3B0YKV2"/>
<evidence type="ECO:0008006" key="2">
    <source>
        <dbReference type="Google" id="ProtNLM"/>
    </source>
</evidence>
<name>A0A3B0YKV2_9ZZZZ</name>
<evidence type="ECO:0000313" key="1">
    <source>
        <dbReference type="EMBL" id="VAW69554.1"/>
    </source>
</evidence>
<organism evidence="1">
    <name type="scientific">hydrothermal vent metagenome</name>
    <dbReference type="NCBI Taxonomy" id="652676"/>
    <lineage>
        <taxon>unclassified sequences</taxon>
        <taxon>metagenomes</taxon>
        <taxon>ecological metagenomes</taxon>
    </lineage>
</organism>
<accession>A0A3B0YKV2</accession>
<dbReference type="InterPro" id="IPR050177">
    <property type="entry name" value="Lipid_A_modif_metabolic_enz"/>
</dbReference>
<dbReference type="SUPFAM" id="SSF51735">
    <property type="entry name" value="NAD(P)-binding Rossmann-fold domains"/>
    <property type="match status" value="1"/>
</dbReference>
<dbReference type="EMBL" id="UOFI01000168">
    <property type="protein sequence ID" value="VAW69554.1"/>
    <property type="molecule type" value="Genomic_DNA"/>
</dbReference>
<dbReference type="PANTHER" id="PTHR43245">
    <property type="entry name" value="BIFUNCTIONAL POLYMYXIN RESISTANCE PROTEIN ARNA"/>
    <property type="match status" value="1"/>
</dbReference>
<dbReference type="InterPro" id="IPR036291">
    <property type="entry name" value="NAD(P)-bd_dom_sf"/>
</dbReference>
<proteinExistence type="predicted"/>
<reference evidence="1" key="1">
    <citation type="submission" date="2018-06" db="EMBL/GenBank/DDBJ databases">
        <authorList>
            <person name="Zhirakovskaya E."/>
        </authorList>
    </citation>
    <scope>NUCLEOTIDE SEQUENCE</scope>
</reference>